<dbReference type="Gene3D" id="3.60.15.10">
    <property type="entry name" value="Ribonuclease Z/Hydroxyacylglutathione hydrolase-like"/>
    <property type="match status" value="1"/>
</dbReference>
<feature type="active site" description="Proton acceptor" evidence="8">
    <location>
        <position position="78"/>
    </location>
</feature>
<comment type="similarity">
    <text evidence="8">Belongs to the RNase Z family.</text>
</comment>
<keyword evidence="5 8" id="KW-0255">Endonuclease</keyword>
<evidence type="ECO:0000256" key="5">
    <source>
        <dbReference type="ARBA" id="ARBA00022759"/>
    </source>
</evidence>
<comment type="cofactor">
    <cofactor evidence="8">
        <name>Zn(2+)</name>
        <dbReference type="ChEBI" id="CHEBI:29105"/>
    </cofactor>
    <text evidence="8">Binds 2 Zn(2+) ions.</text>
</comment>
<sequence length="316" mass="34284">MGARELVVLGTASQAPTRTRNHNGYLLRWDSAPTAGSARSASAGLLFDPGEGTQRQMLFAGVAASVVTRICLTHMHGDHCLGVPGVVQRLSLDEVAHPVHVHFPASGQEHFTRLRYATSYRERADLREHPHDRDGVVARDEVGTLEVRRLEHPVEAFGYRLVEPDGRRMLPDALARAGITGPRVRELQARGELDGVRLEEVSAPRPGQVFAFVMDTRLCDGVYALAEGADMLVIESTFLHEDADLAHAFGHLTARQAAGVAAECGVRTLVLTHFSQRYTEPERFAAEAGEVFGGELVVAADLMRVPVPPRVVAPAG</sequence>
<dbReference type="CDD" id="cd07717">
    <property type="entry name" value="RNaseZ_ZiPD-like_MBL-fold"/>
    <property type="match status" value="1"/>
</dbReference>
<gene>
    <name evidence="8" type="primary">rnz</name>
    <name evidence="10" type="ORF">ACFQH9_05030</name>
</gene>
<dbReference type="PANTHER" id="PTHR46018:SF2">
    <property type="entry name" value="ZINC PHOSPHODIESTERASE ELAC PROTEIN 1"/>
    <property type="match status" value="1"/>
</dbReference>
<evidence type="ECO:0000259" key="9">
    <source>
        <dbReference type="Pfam" id="PF00753"/>
    </source>
</evidence>
<dbReference type="GO" id="GO:0042781">
    <property type="term" value="F:3'-tRNA processing endoribonuclease activity"/>
    <property type="evidence" value="ECO:0007669"/>
    <property type="project" value="UniProtKB-EC"/>
</dbReference>
<evidence type="ECO:0000256" key="1">
    <source>
        <dbReference type="ARBA" id="ARBA00011738"/>
    </source>
</evidence>
<dbReference type="Proteomes" id="UP001596119">
    <property type="component" value="Unassembled WGS sequence"/>
</dbReference>
<evidence type="ECO:0000256" key="8">
    <source>
        <dbReference type="HAMAP-Rule" id="MF_01818"/>
    </source>
</evidence>
<keyword evidence="4 8" id="KW-0479">Metal-binding</keyword>
<dbReference type="HAMAP" id="MF_01818">
    <property type="entry name" value="RNase_Z_BN"/>
    <property type="match status" value="1"/>
</dbReference>
<dbReference type="Pfam" id="PF00753">
    <property type="entry name" value="Lactamase_B"/>
    <property type="match status" value="1"/>
</dbReference>
<evidence type="ECO:0000313" key="11">
    <source>
        <dbReference type="Proteomes" id="UP001596119"/>
    </source>
</evidence>
<keyword evidence="7 8" id="KW-0862">Zinc</keyword>
<feature type="binding site" evidence="8">
    <location>
        <position position="76"/>
    </location>
    <ligand>
        <name>Zn(2+)</name>
        <dbReference type="ChEBI" id="CHEBI:29105"/>
        <label>1</label>
        <note>catalytic</note>
    </ligand>
</feature>
<comment type="subunit">
    <text evidence="1 8">Homodimer.</text>
</comment>
<feature type="binding site" evidence="8">
    <location>
        <position position="152"/>
    </location>
    <ligand>
        <name>Zn(2+)</name>
        <dbReference type="ChEBI" id="CHEBI:29105"/>
        <label>1</label>
        <note>catalytic</note>
    </ligand>
</feature>
<dbReference type="InterPro" id="IPR013471">
    <property type="entry name" value="RNase_Z/BN"/>
</dbReference>
<feature type="binding site" evidence="8">
    <location>
        <position position="215"/>
    </location>
    <ligand>
        <name>Zn(2+)</name>
        <dbReference type="ChEBI" id="CHEBI:29105"/>
        <label>2</label>
        <note>catalytic</note>
    </ligand>
</feature>
<dbReference type="EC" id="3.1.26.11" evidence="8"/>
<keyword evidence="6 8" id="KW-0378">Hydrolase</keyword>
<keyword evidence="11" id="KW-1185">Reference proteome</keyword>
<keyword evidence="2 8" id="KW-0819">tRNA processing</keyword>
<comment type="function">
    <text evidence="8">Zinc phosphodiesterase, which displays some tRNA 3'-processing endonuclease activity. Probably involved in tRNA maturation, by removing a 3'-trailer from precursor tRNA.</text>
</comment>
<dbReference type="InterPro" id="IPR036866">
    <property type="entry name" value="RibonucZ/Hydroxyglut_hydro"/>
</dbReference>
<dbReference type="EMBL" id="JBHSQK010000008">
    <property type="protein sequence ID" value="MFC5947635.1"/>
    <property type="molecule type" value="Genomic_DNA"/>
</dbReference>
<feature type="binding site" evidence="8">
    <location>
        <position position="273"/>
    </location>
    <ligand>
        <name>Zn(2+)</name>
        <dbReference type="ChEBI" id="CHEBI:29105"/>
        <label>2</label>
        <note>catalytic</note>
    </ligand>
</feature>
<reference evidence="11" key="1">
    <citation type="journal article" date="2019" name="Int. J. Syst. Evol. Microbiol.">
        <title>The Global Catalogue of Microorganisms (GCM) 10K type strain sequencing project: providing services to taxonomists for standard genome sequencing and annotation.</title>
        <authorList>
            <consortium name="The Broad Institute Genomics Platform"/>
            <consortium name="The Broad Institute Genome Sequencing Center for Infectious Disease"/>
            <person name="Wu L."/>
            <person name="Ma J."/>
        </authorList>
    </citation>
    <scope>NUCLEOTIDE SEQUENCE [LARGE SCALE GENOMIC DNA]</scope>
    <source>
        <strain evidence="11">CGMCC 4.7397</strain>
    </source>
</reference>
<feature type="binding site" evidence="8">
    <location>
        <position position="74"/>
    </location>
    <ligand>
        <name>Zn(2+)</name>
        <dbReference type="ChEBI" id="CHEBI:29105"/>
        <label>1</label>
        <note>catalytic</note>
    </ligand>
</feature>
<feature type="binding site" evidence="8">
    <location>
        <position position="78"/>
    </location>
    <ligand>
        <name>Zn(2+)</name>
        <dbReference type="ChEBI" id="CHEBI:29105"/>
        <label>2</label>
        <note>catalytic</note>
    </ligand>
</feature>
<feature type="binding site" evidence="8">
    <location>
        <position position="79"/>
    </location>
    <ligand>
        <name>Zn(2+)</name>
        <dbReference type="ChEBI" id="CHEBI:29105"/>
        <label>2</label>
        <note>catalytic</note>
    </ligand>
</feature>
<feature type="binding site" evidence="8">
    <location>
        <position position="215"/>
    </location>
    <ligand>
        <name>Zn(2+)</name>
        <dbReference type="ChEBI" id="CHEBI:29105"/>
        <label>1</label>
        <note>catalytic</note>
    </ligand>
</feature>
<dbReference type="InterPro" id="IPR001279">
    <property type="entry name" value="Metallo-B-lactamas"/>
</dbReference>
<dbReference type="SUPFAM" id="SSF56281">
    <property type="entry name" value="Metallo-hydrolase/oxidoreductase"/>
    <property type="match status" value="1"/>
</dbReference>
<dbReference type="PANTHER" id="PTHR46018">
    <property type="entry name" value="ZINC PHOSPHODIESTERASE ELAC PROTEIN 1"/>
    <property type="match status" value="1"/>
</dbReference>
<protein>
    <recommendedName>
        <fullName evidence="8">Ribonuclease Z</fullName>
        <shortName evidence="8">RNase Z</shortName>
        <ecNumber evidence="8">3.1.26.11</ecNumber>
    </recommendedName>
    <alternativeName>
        <fullName evidence="8">tRNA 3 endonuclease</fullName>
    </alternativeName>
    <alternativeName>
        <fullName evidence="8">tRNase Z</fullName>
    </alternativeName>
</protein>
<proteinExistence type="inferred from homology"/>
<keyword evidence="3 8" id="KW-0540">Nuclease</keyword>
<evidence type="ECO:0000256" key="2">
    <source>
        <dbReference type="ARBA" id="ARBA00022694"/>
    </source>
</evidence>
<evidence type="ECO:0000256" key="3">
    <source>
        <dbReference type="ARBA" id="ARBA00022722"/>
    </source>
</evidence>
<accession>A0ABW1I2K2</accession>
<evidence type="ECO:0000256" key="6">
    <source>
        <dbReference type="ARBA" id="ARBA00022801"/>
    </source>
</evidence>
<name>A0ABW1I2K2_9PSEU</name>
<comment type="caution">
    <text evidence="10">The sequence shown here is derived from an EMBL/GenBank/DDBJ whole genome shotgun (WGS) entry which is preliminary data.</text>
</comment>
<dbReference type="NCBIfam" id="NF000805">
    <property type="entry name" value="PRK00055.2-3"/>
    <property type="match status" value="1"/>
</dbReference>
<evidence type="ECO:0000256" key="7">
    <source>
        <dbReference type="ARBA" id="ARBA00022833"/>
    </source>
</evidence>
<organism evidence="10 11">
    <name type="scientific">Pseudonocardia lutea</name>
    <dbReference type="NCBI Taxonomy" id="2172015"/>
    <lineage>
        <taxon>Bacteria</taxon>
        <taxon>Bacillati</taxon>
        <taxon>Actinomycetota</taxon>
        <taxon>Actinomycetes</taxon>
        <taxon>Pseudonocardiales</taxon>
        <taxon>Pseudonocardiaceae</taxon>
        <taxon>Pseudonocardia</taxon>
    </lineage>
</organism>
<comment type="catalytic activity">
    <reaction evidence="8">
        <text>Endonucleolytic cleavage of RNA, removing extra 3' nucleotides from tRNA precursor, generating 3' termini of tRNAs. A 3'-hydroxy group is left at the tRNA terminus and a 5'-phosphoryl group is left at the trailer molecule.</text>
        <dbReference type="EC" id="3.1.26.11"/>
    </reaction>
</comment>
<dbReference type="RefSeq" id="WP_379564687.1">
    <property type="nucleotide sequence ID" value="NZ_JBHSQK010000008.1"/>
</dbReference>
<evidence type="ECO:0000313" key="10">
    <source>
        <dbReference type="EMBL" id="MFC5947635.1"/>
    </source>
</evidence>
<evidence type="ECO:0000256" key="4">
    <source>
        <dbReference type="ARBA" id="ARBA00022723"/>
    </source>
</evidence>
<feature type="domain" description="Metallo-beta-lactamase" evidence="9">
    <location>
        <begin position="44"/>
        <end position="133"/>
    </location>
</feature>